<dbReference type="Pfam" id="PF16197">
    <property type="entry name" value="KAsynt_C_assoc"/>
    <property type="match status" value="1"/>
</dbReference>
<feature type="active site" description="Proton acceptor; for dehydratase activity" evidence="8">
    <location>
        <position position="961"/>
    </location>
</feature>
<dbReference type="InterPro" id="IPR050091">
    <property type="entry name" value="PKS_NRPS_Biosynth_Enz"/>
</dbReference>
<evidence type="ECO:0000256" key="3">
    <source>
        <dbReference type="ARBA" id="ARBA00022679"/>
    </source>
</evidence>
<evidence type="ECO:0000256" key="2">
    <source>
        <dbReference type="ARBA" id="ARBA00022553"/>
    </source>
</evidence>
<keyword evidence="4" id="KW-0521">NADP</keyword>
<dbReference type="Gene3D" id="3.40.47.10">
    <property type="match status" value="1"/>
</dbReference>
<dbReference type="PROSITE" id="PS50075">
    <property type="entry name" value="CARRIER"/>
    <property type="match status" value="1"/>
</dbReference>
<evidence type="ECO:0000256" key="6">
    <source>
        <dbReference type="ARBA" id="ARBA00023268"/>
    </source>
</evidence>
<keyword evidence="1" id="KW-0596">Phosphopantetheine</keyword>
<dbReference type="InterPro" id="IPR036736">
    <property type="entry name" value="ACP-like_sf"/>
</dbReference>
<feature type="active site" description="Proton donor; for dehydratase activity" evidence="8">
    <location>
        <position position="1146"/>
    </location>
</feature>
<evidence type="ECO:0000259" key="9">
    <source>
        <dbReference type="PROSITE" id="PS50075"/>
    </source>
</evidence>
<name>A0A1R3RBG6_ASPC5</name>
<dbReference type="Gene3D" id="3.10.129.110">
    <property type="entry name" value="Polyketide synthase dehydratase"/>
    <property type="match status" value="1"/>
</dbReference>
<evidence type="ECO:0000259" key="10">
    <source>
        <dbReference type="PROSITE" id="PS52004"/>
    </source>
</evidence>
<dbReference type="GO" id="GO:1901336">
    <property type="term" value="P:lactone biosynthetic process"/>
    <property type="evidence" value="ECO:0007669"/>
    <property type="project" value="UniProtKB-ARBA"/>
</dbReference>
<evidence type="ECO:0000256" key="4">
    <source>
        <dbReference type="ARBA" id="ARBA00022857"/>
    </source>
</evidence>
<dbReference type="SMART" id="SM00827">
    <property type="entry name" value="PKS_AT"/>
    <property type="match status" value="1"/>
</dbReference>
<dbReference type="Pfam" id="PF13602">
    <property type="entry name" value="ADH_zinc_N_2"/>
    <property type="match status" value="1"/>
</dbReference>
<dbReference type="OMA" id="PRYLIHP"/>
<dbReference type="InterPro" id="IPR020806">
    <property type="entry name" value="PKS_PP-bd"/>
</dbReference>
<dbReference type="InterPro" id="IPR013154">
    <property type="entry name" value="ADH-like_N"/>
</dbReference>
<dbReference type="OrthoDB" id="329835at2759"/>
<feature type="region of interest" description="C-terminal hotdog fold" evidence="8">
    <location>
        <begin position="1078"/>
        <end position="1232"/>
    </location>
</feature>
<dbReference type="Pfam" id="PF00109">
    <property type="entry name" value="ketoacyl-synt"/>
    <property type="match status" value="1"/>
</dbReference>
<evidence type="ECO:0000256" key="8">
    <source>
        <dbReference type="PROSITE-ProRule" id="PRU01363"/>
    </source>
</evidence>
<dbReference type="GO" id="GO:0016491">
    <property type="term" value="F:oxidoreductase activity"/>
    <property type="evidence" value="ECO:0007669"/>
    <property type="project" value="UniProtKB-KW"/>
</dbReference>
<dbReference type="PROSITE" id="PS00606">
    <property type="entry name" value="KS3_1"/>
    <property type="match status" value="1"/>
</dbReference>
<dbReference type="InterPro" id="IPR049552">
    <property type="entry name" value="PKS_DH_N"/>
</dbReference>
<evidence type="ECO:0000313" key="13">
    <source>
        <dbReference type="Proteomes" id="UP000188318"/>
    </source>
</evidence>
<dbReference type="GO" id="GO:0004312">
    <property type="term" value="F:fatty acid synthase activity"/>
    <property type="evidence" value="ECO:0007669"/>
    <property type="project" value="TreeGrafter"/>
</dbReference>
<evidence type="ECO:0000256" key="5">
    <source>
        <dbReference type="ARBA" id="ARBA00023002"/>
    </source>
</evidence>
<organism evidence="12 13">
    <name type="scientific">Aspergillus carbonarius (strain ITEM 5010)</name>
    <dbReference type="NCBI Taxonomy" id="602072"/>
    <lineage>
        <taxon>Eukaryota</taxon>
        <taxon>Fungi</taxon>
        <taxon>Dikarya</taxon>
        <taxon>Ascomycota</taxon>
        <taxon>Pezizomycotina</taxon>
        <taxon>Eurotiomycetes</taxon>
        <taxon>Eurotiomycetidae</taxon>
        <taxon>Eurotiales</taxon>
        <taxon>Aspergillaceae</taxon>
        <taxon>Aspergillus</taxon>
        <taxon>Aspergillus subgen. Circumdati</taxon>
    </lineage>
</organism>
<dbReference type="Pfam" id="PF00550">
    <property type="entry name" value="PP-binding"/>
    <property type="match status" value="1"/>
</dbReference>
<dbReference type="GO" id="GO:0008270">
    <property type="term" value="F:zinc ion binding"/>
    <property type="evidence" value="ECO:0007669"/>
    <property type="project" value="InterPro"/>
</dbReference>
<dbReference type="InterPro" id="IPR016036">
    <property type="entry name" value="Malonyl_transacylase_ACP-bd"/>
</dbReference>
<dbReference type="SUPFAM" id="SSF51735">
    <property type="entry name" value="NAD(P)-binding Rossmann-fold domains"/>
    <property type="match status" value="2"/>
</dbReference>
<dbReference type="EMBL" id="KV907509">
    <property type="protein sequence ID" value="OOF91828.1"/>
    <property type="molecule type" value="Genomic_DNA"/>
</dbReference>
<dbReference type="CDD" id="cd05195">
    <property type="entry name" value="enoyl_red"/>
    <property type="match status" value="1"/>
</dbReference>
<dbReference type="InterPro" id="IPR020807">
    <property type="entry name" value="PKS_DH"/>
</dbReference>
<dbReference type="InterPro" id="IPR011032">
    <property type="entry name" value="GroES-like_sf"/>
</dbReference>
<dbReference type="InterPro" id="IPR049551">
    <property type="entry name" value="PKS_DH_C"/>
</dbReference>
<dbReference type="Pfam" id="PF23114">
    <property type="entry name" value="NAD-bd_HRPKS_sdrA"/>
    <property type="match status" value="1"/>
</dbReference>
<accession>A0A1R3RBG6</accession>
<dbReference type="InterPro" id="IPR013968">
    <property type="entry name" value="PKS_KR"/>
</dbReference>
<keyword evidence="13" id="KW-1185">Reference proteome</keyword>
<dbReference type="InterPro" id="IPR049900">
    <property type="entry name" value="PKS_mFAS_DH"/>
</dbReference>
<dbReference type="STRING" id="602072.A0A1R3RBG6"/>
<dbReference type="CDD" id="cd00833">
    <property type="entry name" value="PKS"/>
    <property type="match status" value="1"/>
</dbReference>
<dbReference type="InterPro" id="IPR014043">
    <property type="entry name" value="Acyl_transferase_dom"/>
</dbReference>
<keyword evidence="5" id="KW-0560">Oxidoreductase</keyword>
<dbReference type="SUPFAM" id="SSF53901">
    <property type="entry name" value="Thiolase-like"/>
    <property type="match status" value="1"/>
</dbReference>
<dbReference type="SUPFAM" id="SSF47336">
    <property type="entry name" value="ACP-like"/>
    <property type="match status" value="1"/>
</dbReference>
<dbReference type="PROSITE" id="PS01162">
    <property type="entry name" value="QOR_ZETA_CRYSTAL"/>
    <property type="match status" value="1"/>
</dbReference>
<dbReference type="Pfam" id="PF08659">
    <property type="entry name" value="KR"/>
    <property type="match status" value="1"/>
</dbReference>
<dbReference type="InterPro" id="IPR020841">
    <property type="entry name" value="PKS_Beta-ketoAc_synthase_dom"/>
</dbReference>
<dbReference type="Gene3D" id="3.90.180.10">
    <property type="entry name" value="Medium-chain alcohol dehydrogenases, catalytic domain"/>
    <property type="match status" value="1"/>
</dbReference>
<dbReference type="InterPro" id="IPR057326">
    <property type="entry name" value="KR_dom"/>
</dbReference>
<dbReference type="SMART" id="SM00822">
    <property type="entry name" value="PKS_KR"/>
    <property type="match status" value="1"/>
</dbReference>
<dbReference type="SUPFAM" id="SSF50129">
    <property type="entry name" value="GroES-like"/>
    <property type="match status" value="1"/>
</dbReference>
<dbReference type="InterPro" id="IPR014031">
    <property type="entry name" value="Ketoacyl_synth_C"/>
</dbReference>
<feature type="region of interest" description="N-terminal hotdog fold" evidence="8">
    <location>
        <begin position="929"/>
        <end position="1065"/>
    </location>
</feature>
<dbReference type="Proteomes" id="UP000188318">
    <property type="component" value="Unassembled WGS sequence"/>
</dbReference>
<dbReference type="SMART" id="SM00826">
    <property type="entry name" value="PKS_DH"/>
    <property type="match status" value="1"/>
</dbReference>
<reference evidence="13" key="1">
    <citation type="journal article" date="2017" name="Genome Biol.">
        <title>Comparative genomics reveals high biological diversity and specific adaptations in the industrially and medically important fungal genus Aspergillus.</title>
        <authorList>
            <person name="de Vries R.P."/>
            <person name="Riley R."/>
            <person name="Wiebenga A."/>
            <person name="Aguilar-Osorio G."/>
            <person name="Amillis S."/>
            <person name="Uchima C.A."/>
            <person name="Anderluh G."/>
            <person name="Asadollahi M."/>
            <person name="Askin M."/>
            <person name="Barry K."/>
            <person name="Battaglia E."/>
            <person name="Bayram O."/>
            <person name="Benocci T."/>
            <person name="Braus-Stromeyer S.A."/>
            <person name="Caldana C."/>
            <person name="Canovas D."/>
            <person name="Cerqueira G.C."/>
            <person name="Chen F."/>
            <person name="Chen W."/>
            <person name="Choi C."/>
            <person name="Clum A."/>
            <person name="Dos Santos R.A."/>
            <person name="Damasio A.R."/>
            <person name="Diallinas G."/>
            <person name="Emri T."/>
            <person name="Fekete E."/>
            <person name="Flipphi M."/>
            <person name="Freyberg S."/>
            <person name="Gallo A."/>
            <person name="Gournas C."/>
            <person name="Habgood R."/>
            <person name="Hainaut M."/>
            <person name="Harispe M.L."/>
            <person name="Henrissat B."/>
            <person name="Hilden K.S."/>
            <person name="Hope R."/>
            <person name="Hossain A."/>
            <person name="Karabika E."/>
            <person name="Karaffa L."/>
            <person name="Karanyi Z."/>
            <person name="Krasevec N."/>
            <person name="Kuo A."/>
            <person name="Kusch H."/>
            <person name="LaButti K."/>
            <person name="Lagendijk E.L."/>
            <person name="Lapidus A."/>
            <person name="Levasseur A."/>
            <person name="Lindquist E."/>
            <person name="Lipzen A."/>
            <person name="Logrieco A.F."/>
            <person name="MacCabe A."/>
            <person name="Maekelae M.R."/>
            <person name="Malavazi I."/>
            <person name="Melin P."/>
            <person name="Meyer V."/>
            <person name="Mielnichuk N."/>
            <person name="Miskei M."/>
            <person name="Molnar A.P."/>
            <person name="Mule G."/>
            <person name="Ngan C.Y."/>
            <person name="Orejas M."/>
            <person name="Orosz E."/>
            <person name="Ouedraogo J.P."/>
            <person name="Overkamp K.M."/>
            <person name="Park H.-S."/>
            <person name="Perrone G."/>
            <person name="Piumi F."/>
            <person name="Punt P.J."/>
            <person name="Ram A.F."/>
            <person name="Ramon A."/>
            <person name="Rauscher S."/>
            <person name="Record E."/>
            <person name="Riano-Pachon D.M."/>
            <person name="Robert V."/>
            <person name="Roehrig J."/>
            <person name="Ruller R."/>
            <person name="Salamov A."/>
            <person name="Salih N.S."/>
            <person name="Samson R.A."/>
            <person name="Sandor E."/>
            <person name="Sanguinetti M."/>
            <person name="Schuetze T."/>
            <person name="Sepcic K."/>
            <person name="Shelest E."/>
            <person name="Sherlock G."/>
            <person name="Sophianopoulou V."/>
            <person name="Squina F.M."/>
            <person name="Sun H."/>
            <person name="Susca A."/>
            <person name="Todd R.B."/>
            <person name="Tsang A."/>
            <person name="Unkles S.E."/>
            <person name="van de Wiele N."/>
            <person name="van Rossen-Uffink D."/>
            <person name="Oliveira J.V."/>
            <person name="Vesth T.C."/>
            <person name="Visser J."/>
            <person name="Yu J.-H."/>
            <person name="Zhou M."/>
            <person name="Andersen M.R."/>
            <person name="Archer D.B."/>
            <person name="Baker S.E."/>
            <person name="Benoit I."/>
            <person name="Brakhage A.A."/>
            <person name="Braus G.H."/>
            <person name="Fischer R."/>
            <person name="Frisvad J.C."/>
            <person name="Goldman G.H."/>
            <person name="Houbraken J."/>
            <person name="Oakley B."/>
            <person name="Pocsi I."/>
            <person name="Scazzocchio C."/>
            <person name="Seiboth B."/>
            <person name="vanKuyk P.A."/>
            <person name="Wortman J."/>
            <person name="Dyer P.S."/>
            <person name="Grigoriev I.V."/>
        </authorList>
    </citation>
    <scope>NUCLEOTIDE SEQUENCE [LARGE SCALE GENOMIC DNA]</scope>
    <source>
        <strain evidence="13">ITEM 5010</strain>
    </source>
</reference>
<dbReference type="SMART" id="SM00829">
    <property type="entry name" value="PKS_ER"/>
    <property type="match status" value="1"/>
</dbReference>
<keyword evidence="6" id="KW-0511">Multifunctional enzyme</keyword>
<dbReference type="GO" id="GO:0031177">
    <property type="term" value="F:phosphopantetheine binding"/>
    <property type="evidence" value="ECO:0007669"/>
    <property type="project" value="InterPro"/>
</dbReference>
<dbReference type="InterPro" id="IPR032821">
    <property type="entry name" value="PKS_assoc"/>
</dbReference>
<dbReference type="Gene3D" id="1.10.1200.10">
    <property type="entry name" value="ACP-like"/>
    <property type="match status" value="1"/>
</dbReference>
<feature type="domain" description="Ketosynthase family 3 (KS3)" evidence="10">
    <location>
        <begin position="15"/>
        <end position="441"/>
    </location>
</feature>
<dbReference type="PANTHER" id="PTHR43775">
    <property type="entry name" value="FATTY ACID SYNTHASE"/>
    <property type="match status" value="1"/>
</dbReference>
<dbReference type="InterPro" id="IPR002364">
    <property type="entry name" value="Quin_OxRdtase/zeta-crystal_CS"/>
</dbReference>
<dbReference type="InterPro" id="IPR014030">
    <property type="entry name" value="Ketoacyl_synth_N"/>
</dbReference>
<dbReference type="SMART" id="SM00825">
    <property type="entry name" value="PKS_KS"/>
    <property type="match status" value="1"/>
</dbReference>
<keyword evidence="3" id="KW-0808">Transferase</keyword>
<dbReference type="SUPFAM" id="SSF55048">
    <property type="entry name" value="Probable ACP-binding domain of malonyl-CoA ACP transacylase"/>
    <property type="match status" value="1"/>
</dbReference>
<dbReference type="Pfam" id="PF02801">
    <property type="entry name" value="Ketoacyl-synt_C"/>
    <property type="match status" value="1"/>
</dbReference>
<dbReference type="SMART" id="SM00823">
    <property type="entry name" value="PKS_PP"/>
    <property type="match status" value="1"/>
</dbReference>
<feature type="domain" description="PKS/mFAS DH" evidence="11">
    <location>
        <begin position="929"/>
        <end position="1232"/>
    </location>
</feature>
<feature type="domain" description="Carrier" evidence="9">
    <location>
        <begin position="2282"/>
        <end position="2360"/>
    </location>
</feature>
<dbReference type="Pfam" id="PF00698">
    <property type="entry name" value="Acyl_transf_1"/>
    <property type="match status" value="1"/>
</dbReference>
<dbReference type="Pfam" id="PF21089">
    <property type="entry name" value="PKS_DH_N"/>
    <property type="match status" value="1"/>
</dbReference>
<dbReference type="InterPro" id="IPR020843">
    <property type="entry name" value="ER"/>
</dbReference>
<dbReference type="Gene3D" id="3.40.50.720">
    <property type="entry name" value="NAD(P)-binding Rossmann-like Domain"/>
    <property type="match status" value="1"/>
</dbReference>
<dbReference type="GO" id="GO:0004315">
    <property type="term" value="F:3-oxoacyl-[acyl-carrier-protein] synthase activity"/>
    <property type="evidence" value="ECO:0007669"/>
    <property type="project" value="InterPro"/>
</dbReference>
<dbReference type="InterPro" id="IPR036291">
    <property type="entry name" value="NAD(P)-bd_dom_sf"/>
</dbReference>
<dbReference type="FunFam" id="3.40.50.720:FF:000209">
    <property type="entry name" value="Polyketide synthase Pks12"/>
    <property type="match status" value="1"/>
</dbReference>
<dbReference type="PROSITE" id="PS52004">
    <property type="entry name" value="KS3_2"/>
    <property type="match status" value="1"/>
</dbReference>
<dbReference type="Pfam" id="PF08240">
    <property type="entry name" value="ADH_N"/>
    <property type="match status" value="1"/>
</dbReference>
<dbReference type="PROSITE" id="PS52019">
    <property type="entry name" value="PKS_MFAS_DH"/>
    <property type="match status" value="1"/>
</dbReference>
<proteinExistence type="predicted"/>
<dbReference type="InterPro" id="IPR009081">
    <property type="entry name" value="PP-bd_ACP"/>
</dbReference>
<dbReference type="GO" id="GO:0006633">
    <property type="term" value="P:fatty acid biosynthetic process"/>
    <property type="evidence" value="ECO:0007669"/>
    <property type="project" value="InterPro"/>
</dbReference>
<dbReference type="Gene3D" id="3.40.366.10">
    <property type="entry name" value="Malonyl-Coenzyme A Acyl Carrier Protein, domain 2"/>
    <property type="match status" value="1"/>
</dbReference>
<dbReference type="GO" id="GO:0008168">
    <property type="term" value="F:methyltransferase activity"/>
    <property type="evidence" value="ECO:0007669"/>
    <property type="project" value="UniProtKB-KW"/>
</dbReference>
<protein>
    <submittedName>
        <fullName evidence="12">Uncharacterized protein</fullName>
    </submittedName>
</protein>
<dbReference type="InterPro" id="IPR001227">
    <property type="entry name" value="Ac_transferase_dom_sf"/>
</dbReference>
<dbReference type="InterPro" id="IPR016039">
    <property type="entry name" value="Thiolase-like"/>
</dbReference>
<dbReference type="GO" id="GO:0032259">
    <property type="term" value="P:methylation"/>
    <property type="evidence" value="ECO:0007669"/>
    <property type="project" value="UniProtKB-KW"/>
</dbReference>
<dbReference type="PANTHER" id="PTHR43775:SF50">
    <property type="entry name" value="HIGHLY REDUCING POLYKETIDE SYNTHASE SRDA"/>
    <property type="match status" value="1"/>
</dbReference>
<dbReference type="SUPFAM" id="SSF52151">
    <property type="entry name" value="FabD/lysophospholipase-like"/>
    <property type="match status" value="1"/>
</dbReference>
<dbReference type="InterPro" id="IPR056501">
    <property type="entry name" value="NAD-bd_HRPKS_sdrA"/>
</dbReference>
<dbReference type="GO" id="GO:0044550">
    <property type="term" value="P:secondary metabolite biosynthetic process"/>
    <property type="evidence" value="ECO:0007669"/>
    <property type="project" value="UniProtKB-ARBA"/>
</dbReference>
<evidence type="ECO:0000256" key="1">
    <source>
        <dbReference type="ARBA" id="ARBA00022450"/>
    </source>
</evidence>
<sequence length="2472" mass="267202">MQLPWMPAGSAPPQQTPLAIVGMGCRLPGDISGPSQLWDFLAQGRTAAGPVPSSRFNVDSYHGAPDEPAGVRGNGGYFLQEDIRQFENQFFGINNREATDMDPQQRKLLEVVYETLENAGVPLEQVSGANVGCYVAYFAADFIALQTKDPESMTRYTQPGMGSTILANRISHVFNLKGPSCVVDTACSSSLYALHLACSALQSGECDSAVVAGVNLIQSPDVLVAMSQAGVLSPTSVCHTFDAAADGYGRADGVNALYVKRLSDAIRDGDPIRSIIRGTAVNSNGRTPGITQPSIDGQVAVSQKAYRRTGLQPADTAYVEMHGTGTSVGDPMEAEAVSRVFRRAQRQHPILVGGCKPNLGHGEASSGITSIIKATLALERAQLPPTIGITHPNPKLRLADWGMQIVTGLTPFPEPAPGSARRISINSFGYGGANAHGILEEAGPSGPAAADSTGVPGASDPWPPYLLPFSANKVPSLERRVQQLSQSQLPAAVLPDLAFTLGQRRSHLAQRGYVIARSETLATDLDVRNLRRAPPHGDASWVNTPVIFAFTGQGAQWIGMARELLRIPTFAHTIRQLDDVLCTVPYAPTWRVVDMLQDASEACPINQAAFAQPITTAVQIGLVELLRSLAIDPHGVVGHSSGEIGAAYAAGLLTLREAILVAYYRGYAVSHYAPEGAMAAVGLGPDAARDWIHRAVPDGSPVQVACINSPQSVTVSGDRDGIDALVAALQSAGIFVRKLKTDGKAYHSDHMAVVGAAYEQLLQAAEALGEVPAHTGARMWSTVLAREVHAPDVRTISYWRQNLESPVLFAQGLKGVTSWWPGDCAFVELGPHAVLKMPIAQTLGQSTPYLATLQRNQDSLLSVLSFVGDLFAQGYPVDFAKLHGTFYPRAHGAPKVLCDLPPYPWHYEALLWNESRLSREGRQRQHGRHELLGSPVVGGNHLTHGWRNLLRLDHVPWLRDHQLGNTPVFPAAGYLAMAVEALLQVAIAPGVRWAEQTVALRHVELPSALPLAELTPIELYTELRPHALSPVSSSRDWWDFQIVSIADDASTIRARGTVRVEPSWAMDPARLPAADCRVEAHSKRLWYQGIARAGLGYGPAFQHMHEVLTPHPKGPLYCEARIETLSPQFDGVQARPRYLLHPALLDNLLQAGLVASTGGELPAMVAKVPTRLGYVRLRQPGRPQEPGLIRCTSAVTGFAHHRMNACLWDSQAEPVAHFEEVDIPNYVGSEPMTDEARHPLFRVVWKPDVDLIADGPMLAAALEHVRATTDLGRLGSHANLLSVLDLAVHKDPDAAVLVISPDVSLTALAMLEVLEARTAHQRFRSLHLGRFDSTGALEVAEVHVSGRQFGIRSLSYEAASSNHKFGLIVLAAPEAWLLDQLIPYTEDHTRLVGLATSDGVPSRHFTSIHTPGSVVPGVQILRPVPVSHRVSRAGINRIIHVVRRPDATEEEEEEEEQMRHHLRARLSVPTEQHTLADVQNASLDPHTLVVSTVELAHAVLAHPTPDEYAGIKHILAQATQVVWVTGSGVTAEGDPTRALFPGLARAIMVEQPSTQIFSLELDPTAAPETIASHIATVVRQANPSTVDHEFLQSRAGLLISRVVPDERLNAHFRDQEQSTTHLVPLAAAGPVRLSVEKPGQLSRVRFVPAPPPTVRPAEVVVQMSCIGLNAKDVYALGGRVETPEATCSGEGTGRIVAVGSAVLDLAVGDPVAVLYPGHFSTYETVPARACVKLQPGEDLQSMASILVVFTTALYALEHRAHLQAGESVLIHSAAGGLGIAAIQMAKLHGAEIFATVGTEEKKQYLVHQFGLRPDHVLHSHAPGFAARIQELTQGRGVDVILNSLAGELLLESWACLGDFGRFVELGKRDIRDHGQLPMDPFGRGATFTAFDLAQLVTSPSLAPVLTALLTRVVALIRSGAIHPVQPRKVFPASDLPAAFKYFNNPGRMGKIVISLEDPTQRIRMVPERFATRLHADKSYLLVGCLGGLGRSLSQWMVQRGARQFIFLGRTGIQRPAARRLIADLERAGAHCIVVPGDVTNPVDVERAVTASPTPLGGVVQAAMGLHESLFASMPHDAWRQGTQAKVHGTWNLHQALAQHDRERALDFFVVTSSINGKMGTATESNYCAANNFLDAFARYRRQLGRPAISLGLGMIAEVGYLHENPHLEDLLLRRGLRPIAEDELLRIFDYGISQSPTSIPAHDTMTHSLLLTGLEVTGLLRQHQQGFTGYWHFLDDARFALLASTLRRQQAGTSNSSSSPNHNDSDSSIAWTTALTTKDATQLTSAGQELIAQKLANLVLLPVAKLNVQASLSAFGMDSMLAAELRQYLYSATGVDVPFLTLMDAGTSVVGLARMVAGEVQIHHGQRRTLHHVQNRHIRHELLPDPIAEFNRQQGIDAEGMQRRIHNSGPSQGGTRGSTVRPAYELKAVPKSKWMDGSGDEEDAMRLVTAGSHPQPEIGLGKTRVDHQFSVY</sequence>
<evidence type="ECO:0000259" key="11">
    <source>
        <dbReference type="PROSITE" id="PS52019"/>
    </source>
</evidence>
<dbReference type="VEuPathDB" id="FungiDB:ASPCADRAFT_133905"/>
<dbReference type="Pfam" id="PF14765">
    <property type="entry name" value="PS-DH"/>
    <property type="match status" value="1"/>
</dbReference>
<dbReference type="InterPro" id="IPR016035">
    <property type="entry name" value="Acyl_Trfase/lysoPLipase"/>
</dbReference>
<gene>
    <name evidence="12" type="ORF">ASPCADRAFT_133905</name>
</gene>
<evidence type="ECO:0000256" key="7">
    <source>
        <dbReference type="ARBA" id="ARBA00023315"/>
    </source>
</evidence>
<evidence type="ECO:0000313" key="12">
    <source>
        <dbReference type="EMBL" id="OOF91828.1"/>
    </source>
</evidence>
<keyword evidence="2" id="KW-0597">Phosphoprotein</keyword>
<dbReference type="InterPro" id="IPR018201">
    <property type="entry name" value="Ketoacyl_synth_AS"/>
</dbReference>
<keyword evidence="7" id="KW-0012">Acyltransferase</keyword>
<dbReference type="InterPro" id="IPR042104">
    <property type="entry name" value="PKS_dehydratase_sf"/>
</dbReference>